<organism evidence="1 2">
    <name type="scientific">Bordetella bronchiseptica 00-P-2796</name>
    <dbReference type="NCBI Taxonomy" id="1331199"/>
    <lineage>
        <taxon>Bacteria</taxon>
        <taxon>Pseudomonadati</taxon>
        <taxon>Pseudomonadota</taxon>
        <taxon>Betaproteobacteria</taxon>
        <taxon>Burkholderiales</taxon>
        <taxon>Alcaligenaceae</taxon>
        <taxon>Bordetella</taxon>
    </lineage>
</organism>
<dbReference type="Proteomes" id="UP000025756">
    <property type="component" value="Unassembled WGS sequence"/>
</dbReference>
<gene>
    <name evidence="1" type="ORF">L490_4981</name>
</gene>
<proteinExistence type="predicted"/>
<sequence>MDAADILIADFPEYSTVSYSECHNPGNQRNLVVQRLAYSNEADLVSG</sequence>
<dbReference type="EMBL" id="JGWH01000087">
    <property type="protein sequence ID" value="KCV35318.1"/>
    <property type="molecule type" value="Genomic_DNA"/>
</dbReference>
<protein>
    <submittedName>
        <fullName evidence="1">Uncharacterized protein</fullName>
    </submittedName>
</protein>
<keyword evidence="2" id="KW-1185">Reference proteome</keyword>
<evidence type="ECO:0000313" key="1">
    <source>
        <dbReference type="EMBL" id="KCV35318.1"/>
    </source>
</evidence>
<reference evidence="1 2" key="1">
    <citation type="submission" date="2014-03" db="EMBL/GenBank/DDBJ databases">
        <title>Genome sequence of Bordetella bronchiseptica.</title>
        <authorList>
            <person name="Harvill E."/>
            <person name="Goodfield L.L."/>
            <person name="Ivanov Y.V."/>
            <person name="Meyer J.A."/>
            <person name="Muse S.J."/>
            <person name="Jacobs N."/>
            <person name="Bendor L."/>
            <person name="Smallridge W.E."/>
            <person name="Brinkac L.M."/>
            <person name="Sanka R."/>
            <person name="Kim M."/>
            <person name="Losada L."/>
        </authorList>
    </citation>
    <scope>NUCLEOTIDE SEQUENCE [LARGE SCALE GENOMIC DNA]</scope>
    <source>
        <strain evidence="1 2">00-P-2796</strain>
    </source>
</reference>
<name>A0ABR4RG57_BORBO</name>
<comment type="caution">
    <text evidence="1">The sequence shown here is derived from an EMBL/GenBank/DDBJ whole genome shotgun (WGS) entry which is preliminary data.</text>
</comment>
<accession>A0ABR4RG57</accession>
<evidence type="ECO:0000313" key="2">
    <source>
        <dbReference type="Proteomes" id="UP000025756"/>
    </source>
</evidence>